<evidence type="ECO:0000313" key="1">
    <source>
        <dbReference type="EMBL" id="KAL0177752.1"/>
    </source>
</evidence>
<reference evidence="1 2" key="1">
    <citation type="submission" date="2024-05" db="EMBL/GenBank/DDBJ databases">
        <title>Genome sequencing and assembly of Indian major carp, Cirrhinus mrigala (Hamilton, 1822).</title>
        <authorList>
            <person name="Mohindra V."/>
            <person name="Chowdhury L.M."/>
            <person name="Lal K."/>
            <person name="Jena J.K."/>
        </authorList>
    </citation>
    <scope>NUCLEOTIDE SEQUENCE [LARGE SCALE GENOMIC DNA]</scope>
    <source>
        <strain evidence="1">CM1030</strain>
        <tissue evidence="1">Blood</tissue>
    </source>
</reference>
<comment type="caution">
    <text evidence="1">The sequence shown here is derived from an EMBL/GenBank/DDBJ whole genome shotgun (WGS) entry which is preliminary data.</text>
</comment>
<dbReference type="AlphaFoldDB" id="A0ABD0PUP3"/>
<sequence length="68" mass="7767">AHNLNATVRSAPLYFQGRHAKDCHELSCPVTRWRWDLTGILIRSASSVSTGERDRRKNTLRATSVFVR</sequence>
<feature type="non-terminal residue" evidence="1">
    <location>
        <position position="1"/>
    </location>
</feature>
<dbReference type="Proteomes" id="UP001529510">
    <property type="component" value="Unassembled WGS sequence"/>
</dbReference>
<feature type="non-terminal residue" evidence="1">
    <location>
        <position position="68"/>
    </location>
</feature>
<protein>
    <submittedName>
        <fullName evidence="1">Uncharacterized protein</fullName>
    </submittedName>
</protein>
<keyword evidence="2" id="KW-1185">Reference proteome</keyword>
<dbReference type="EMBL" id="JAMKFB020000013">
    <property type="protein sequence ID" value="KAL0177752.1"/>
    <property type="molecule type" value="Genomic_DNA"/>
</dbReference>
<proteinExistence type="predicted"/>
<gene>
    <name evidence="1" type="ORF">M9458_026646</name>
</gene>
<accession>A0ABD0PUP3</accession>
<name>A0ABD0PUP3_CIRMR</name>
<evidence type="ECO:0000313" key="2">
    <source>
        <dbReference type="Proteomes" id="UP001529510"/>
    </source>
</evidence>
<organism evidence="1 2">
    <name type="scientific">Cirrhinus mrigala</name>
    <name type="common">Mrigala</name>
    <dbReference type="NCBI Taxonomy" id="683832"/>
    <lineage>
        <taxon>Eukaryota</taxon>
        <taxon>Metazoa</taxon>
        <taxon>Chordata</taxon>
        <taxon>Craniata</taxon>
        <taxon>Vertebrata</taxon>
        <taxon>Euteleostomi</taxon>
        <taxon>Actinopterygii</taxon>
        <taxon>Neopterygii</taxon>
        <taxon>Teleostei</taxon>
        <taxon>Ostariophysi</taxon>
        <taxon>Cypriniformes</taxon>
        <taxon>Cyprinidae</taxon>
        <taxon>Labeoninae</taxon>
        <taxon>Labeonini</taxon>
        <taxon>Cirrhinus</taxon>
    </lineage>
</organism>